<evidence type="ECO:0000313" key="3">
    <source>
        <dbReference type="Proteomes" id="UP000632125"/>
    </source>
</evidence>
<evidence type="ECO:0000256" key="1">
    <source>
        <dbReference type="ARBA" id="ARBA00022801"/>
    </source>
</evidence>
<proteinExistence type="predicted"/>
<protein>
    <submittedName>
        <fullName evidence="2">Glycosyl hydrolase 115 family protein</fullName>
    </submittedName>
</protein>
<gene>
    <name evidence="2" type="ORF">IDH41_11195</name>
</gene>
<sequence>MFYLTQTMTTDIYCDDEERSGVKLAVRDIIRDFRTAGLAEPRYRHAIEQARSCSIYAGSLENKRFERFLADEGVDVQSIANAVEGYRIQTIGSEGQHIAIIGSDQRGAIYGLYAFSHRYLGIDPLHLWTGKQPEPIRELTISECDIEDSASTFCYRGWFLNDEDLLLGWTGTFDTTFANNAFRKHPEYIRALLPIMETALRLKQNLLIPASLLDIMEPVDEEIVRTVTERGLLISQHHIEPVGVMPKRIVKYWSDRGDESVLSYTAHPEKYEEVWKAYAERWAKYDGVIWQLGLRGHGDKPVWEDDPHAPAGDRERGALISKAIAKQKEIISVALGHRSFESTATLWMEGMGLLKQGFLTFPEDTIIVQADFGPTQMWGEGFYDVVRDAGRSYGVYYHVGFWSCGPHLVQGTHPDKMVKNIKDAIAKGNDTYCILNVANFREMLMGIACVSELAWNAEAFELSEFKKRWASTYFGADAAQDAAAAYDDYFDAFYPLDNDGFQGRMVLLDGMCRRIGIKLMKVIQGEPFKRDRIQNKTIFAFDTASDFVAFYKLATRDSLARFNRTYDKAYRVYRSLPSERKPFFLNNLIVQVTIIRALYAWVHQLCLVAEHVFSGQGEAEWPAQVKQGLMDACVQLENACIVRLHAEQGEWANWYRGDVLLNLEQLIELTRELYAESVTDSQGI</sequence>
<dbReference type="Pfam" id="PF15979">
    <property type="entry name" value="Glyco_hydro_115"/>
    <property type="match status" value="1"/>
</dbReference>
<evidence type="ECO:0000313" key="2">
    <source>
        <dbReference type="EMBL" id="MBD2869144.1"/>
    </source>
</evidence>
<dbReference type="InterPro" id="IPR042301">
    <property type="entry name" value="GH115_sf"/>
</dbReference>
<dbReference type="GO" id="GO:0005975">
    <property type="term" value="P:carbohydrate metabolic process"/>
    <property type="evidence" value="ECO:0007669"/>
    <property type="project" value="UniProtKB-ARBA"/>
</dbReference>
<dbReference type="Gene3D" id="3.20.20.520">
    <property type="entry name" value="Glycosyl hydrolase family 115"/>
    <property type="match status" value="1"/>
</dbReference>
<keyword evidence="1 2" id="KW-0378">Hydrolase</keyword>
<dbReference type="EMBL" id="JACXIY010000013">
    <property type="protein sequence ID" value="MBD2869144.1"/>
    <property type="molecule type" value="Genomic_DNA"/>
</dbReference>
<dbReference type="AlphaFoldDB" id="A0A927CJB7"/>
<keyword evidence="3" id="KW-1185">Reference proteome</keyword>
<reference evidence="2" key="1">
    <citation type="submission" date="2020-09" db="EMBL/GenBank/DDBJ databases">
        <title>A novel bacterium of genus Paenibacillus, isolated from South China Sea.</title>
        <authorList>
            <person name="Huang H."/>
            <person name="Mo K."/>
            <person name="Hu Y."/>
        </authorList>
    </citation>
    <scope>NUCLEOTIDE SEQUENCE</scope>
    <source>
        <strain evidence="2">IB182493</strain>
    </source>
</reference>
<organism evidence="2 3">
    <name type="scientific">Paenibacillus arenilitoris</name>
    <dbReference type="NCBI Taxonomy" id="2772299"/>
    <lineage>
        <taxon>Bacteria</taxon>
        <taxon>Bacillati</taxon>
        <taxon>Bacillota</taxon>
        <taxon>Bacilli</taxon>
        <taxon>Bacillales</taxon>
        <taxon>Paenibacillaceae</taxon>
        <taxon>Paenibacillus</taxon>
    </lineage>
</organism>
<dbReference type="PANTHER" id="PTHR37842">
    <property type="match status" value="1"/>
</dbReference>
<dbReference type="GO" id="GO:0016787">
    <property type="term" value="F:hydrolase activity"/>
    <property type="evidence" value="ECO:0007669"/>
    <property type="project" value="UniProtKB-KW"/>
</dbReference>
<dbReference type="InterPro" id="IPR029018">
    <property type="entry name" value="Hex-like_dom2"/>
</dbReference>
<dbReference type="Gene3D" id="3.30.379.10">
    <property type="entry name" value="Chitobiase/beta-hexosaminidase domain 2-like"/>
    <property type="match status" value="1"/>
</dbReference>
<dbReference type="Proteomes" id="UP000632125">
    <property type="component" value="Unassembled WGS sequence"/>
</dbReference>
<name>A0A927CJB7_9BACL</name>
<dbReference type="PANTHER" id="PTHR37842:SF2">
    <property type="entry name" value="GYLCOSYL HYDROLASE 115 C-TERMINAL DOMAIN-CONTAINING PROTEIN"/>
    <property type="match status" value="1"/>
</dbReference>
<comment type="caution">
    <text evidence="2">The sequence shown here is derived from an EMBL/GenBank/DDBJ whole genome shotgun (WGS) entry which is preliminary data.</text>
</comment>
<accession>A0A927CJB7</accession>
<dbReference type="SUPFAM" id="SSF55545">
    <property type="entry name" value="beta-N-acetylhexosaminidase-like domain"/>
    <property type="match status" value="1"/>
</dbReference>
<dbReference type="RefSeq" id="WP_190860993.1">
    <property type="nucleotide sequence ID" value="NZ_JACXIY010000013.1"/>
</dbReference>
<dbReference type="InterPro" id="IPR031924">
    <property type="entry name" value="GH115"/>
</dbReference>